<dbReference type="Gene3D" id="3.90.1140.10">
    <property type="entry name" value="Cyclic phosphodiesterase"/>
    <property type="match status" value="1"/>
</dbReference>
<evidence type="ECO:0000313" key="1">
    <source>
        <dbReference type="EMBL" id="RSZ58877.1"/>
    </source>
</evidence>
<accession>A0A430HMT9</accession>
<dbReference type="Pfam" id="PF13563">
    <property type="entry name" value="2_5_RNA_ligase2"/>
    <property type="match status" value="1"/>
</dbReference>
<protein>
    <recommendedName>
        <fullName evidence="3">2'-5' RNA ligase family protein</fullName>
    </recommendedName>
</protein>
<reference evidence="1 2" key="1">
    <citation type="submission" date="2018-12" db="EMBL/GenBank/DDBJ databases">
        <authorList>
            <person name="Yang E."/>
        </authorList>
    </citation>
    <scope>NUCLEOTIDE SEQUENCE [LARGE SCALE GENOMIC DNA]</scope>
    <source>
        <strain evidence="1 2">SOD</strain>
    </source>
</reference>
<sequence>MNWISLRNRLRTDELTEVHECALVLSVDQTLVDHVTAQRHRFGTDDVIARQLDPHITLLYGGFQPPEVLRQLETLATELAPAQAEFQVSSVGTFTNRNGFVTNVHFRVESGQLHDLHMRALHRYAELGLRLQTSYVGAQYVPHLSIFDRILLPKNMGTMMSTPPGGQRFRAGACHLVGELK</sequence>
<name>A0A430HMT9_9BURK</name>
<dbReference type="EMBL" id="RXLQ01000005">
    <property type="protein sequence ID" value="RSZ58877.1"/>
    <property type="molecule type" value="Genomic_DNA"/>
</dbReference>
<evidence type="ECO:0000313" key="2">
    <source>
        <dbReference type="Proteomes" id="UP000278085"/>
    </source>
</evidence>
<comment type="caution">
    <text evidence="1">The sequence shown here is derived from an EMBL/GenBank/DDBJ whole genome shotgun (WGS) entry which is preliminary data.</text>
</comment>
<keyword evidence="2" id="KW-1185">Reference proteome</keyword>
<dbReference type="RefSeq" id="WP_126074083.1">
    <property type="nucleotide sequence ID" value="NZ_CP051166.1"/>
</dbReference>
<dbReference type="Proteomes" id="UP000278085">
    <property type="component" value="Unassembled WGS sequence"/>
</dbReference>
<gene>
    <name evidence="1" type="ORF">EJB06_11070</name>
</gene>
<proteinExistence type="predicted"/>
<dbReference type="AlphaFoldDB" id="A0A430HMT9"/>
<dbReference type="SUPFAM" id="SSF55144">
    <property type="entry name" value="LigT-like"/>
    <property type="match status" value="1"/>
</dbReference>
<evidence type="ECO:0008006" key="3">
    <source>
        <dbReference type="Google" id="ProtNLM"/>
    </source>
</evidence>
<organism evidence="1 2">
    <name type="scientific">Massilia atriviolacea</name>
    <dbReference type="NCBI Taxonomy" id="2495579"/>
    <lineage>
        <taxon>Bacteria</taxon>
        <taxon>Pseudomonadati</taxon>
        <taxon>Pseudomonadota</taxon>
        <taxon>Betaproteobacteria</taxon>
        <taxon>Burkholderiales</taxon>
        <taxon>Oxalobacteraceae</taxon>
        <taxon>Telluria group</taxon>
        <taxon>Massilia</taxon>
    </lineage>
</organism>
<dbReference type="InterPro" id="IPR009097">
    <property type="entry name" value="Cyclic_Pdiesterase"/>
</dbReference>